<dbReference type="PANTHER" id="PTHR21087:SF16">
    <property type="entry name" value="SHIKIMATE KINASE 1, CHLOROPLASTIC"/>
    <property type="match status" value="1"/>
</dbReference>
<feature type="binding site" evidence="7">
    <location>
        <position position="32"/>
    </location>
    <ligand>
        <name>substrate</name>
    </ligand>
</feature>
<evidence type="ECO:0000256" key="3">
    <source>
        <dbReference type="ARBA" id="ARBA00022741"/>
    </source>
</evidence>
<dbReference type="GO" id="GO:0016301">
    <property type="term" value="F:kinase activity"/>
    <property type="evidence" value="ECO:0007669"/>
    <property type="project" value="UniProtKB-KW"/>
</dbReference>
<name>A0ABT0I279_9LACO</name>
<feature type="binding site" evidence="7">
    <location>
        <position position="56"/>
    </location>
    <ligand>
        <name>substrate</name>
    </ligand>
</feature>
<evidence type="ECO:0000256" key="4">
    <source>
        <dbReference type="ARBA" id="ARBA00022777"/>
    </source>
</evidence>
<evidence type="ECO:0000313" key="8">
    <source>
        <dbReference type="EMBL" id="MCK8624823.1"/>
    </source>
</evidence>
<keyword evidence="7" id="KW-0479">Metal-binding</keyword>
<keyword evidence="9" id="KW-1185">Reference proteome</keyword>
<keyword evidence="3 7" id="KW-0547">Nucleotide-binding</keyword>
<feature type="binding site" evidence="7">
    <location>
        <position position="77"/>
    </location>
    <ligand>
        <name>substrate</name>
    </ligand>
</feature>
<reference evidence="8 9" key="1">
    <citation type="submission" date="2021-11" db="EMBL/GenBank/DDBJ databases">
        <title>Comparative genomics of bee honey and flower isolates.</title>
        <authorList>
            <person name="Bechtner J.D."/>
            <person name="Gallus M.K."/>
            <person name="Ehrmann M."/>
        </authorList>
    </citation>
    <scope>NUCLEOTIDE SEQUENCE [LARGE SCALE GENOMIC DNA]</scope>
    <source>
        <strain evidence="8 9">M161</strain>
    </source>
</reference>
<comment type="caution">
    <text evidence="8">The sequence shown here is derived from an EMBL/GenBank/DDBJ whole genome shotgun (WGS) entry which is preliminary data.</text>
</comment>
<dbReference type="EC" id="2.7.1.71" evidence="7"/>
<feature type="binding site" evidence="7">
    <location>
        <position position="136"/>
    </location>
    <ligand>
        <name>substrate</name>
    </ligand>
</feature>
<feature type="binding site" evidence="7">
    <location>
        <begin position="10"/>
        <end position="15"/>
    </location>
    <ligand>
        <name>ATP</name>
        <dbReference type="ChEBI" id="CHEBI:30616"/>
    </ligand>
</feature>
<dbReference type="InterPro" id="IPR000623">
    <property type="entry name" value="Shikimate_kinase/TSH1"/>
</dbReference>
<gene>
    <name evidence="7" type="primary">aroK</name>
    <name evidence="8" type="ORF">LNP07_04760</name>
</gene>
<comment type="caution">
    <text evidence="7">Lacks conserved residue(s) required for the propagation of feature annotation.</text>
</comment>
<keyword evidence="7" id="KW-0460">Magnesium</keyword>
<comment type="pathway">
    <text evidence="7">Metabolic intermediate biosynthesis; chorismate biosynthesis; chorismate from D-erythrose 4-phosphate and phosphoenolpyruvate: step 5/7.</text>
</comment>
<dbReference type="Gene3D" id="3.40.50.300">
    <property type="entry name" value="P-loop containing nucleotide triphosphate hydrolases"/>
    <property type="match status" value="1"/>
</dbReference>
<keyword evidence="4 7" id="KW-0418">Kinase</keyword>
<keyword evidence="6 7" id="KW-0057">Aromatic amino acid biosynthesis</keyword>
<comment type="function">
    <text evidence="7">Catalyzes the specific phosphorylation of the 3-hydroxyl group of shikimic acid using ATP as a cosubstrate.</text>
</comment>
<comment type="similarity">
    <text evidence="7">Belongs to the shikimate kinase family.</text>
</comment>
<evidence type="ECO:0000256" key="5">
    <source>
        <dbReference type="ARBA" id="ARBA00022840"/>
    </source>
</evidence>
<dbReference type="InterPro" id="IPR031322">
    <property type="entry name" value="Shikimate/glucono_kinase"/>
</dbReference>
<proteinExistence type="inferred from homology"/>
<dbReference type="Proteomes" id="UP001522905">
    <property type="component" value="Unassembled WGS sequence"/>
</dbReference>
<evidence type="ECO:0000256" key="6">
    <source>
        <dbReference type="ARBA" id="ARBA00023141"/>
    </source>
</evidence>
<keyword evidence="1 7" id="KW-0028">Amino-acid biosynthesis</keyword>
<evidence type="ECO:0000256" key="2">
    <source>
        <dbReference type="ARBA" id="ARBA00022679"/>
    </source>
</evidence>
<feature type="binding site" evidence="7">
    <location>
        <position position="14"/>
    </location>
    <ligand>
        <name>Mg(2+)</name>
        <dbReference type="ChEBI" id="CHEBI:18420"/>
    </ligand>
</feature>
<dbReference type="PANTHER" id="PTHR21087">
    <property type="entry name" value="SHIKIMATE KINASE"/>
    <property type="match status" value="1"/>
</dbReference>
<comment type="subcellular location">
    <subcellularLocation>
        <location evidence="7">Cytoplasm</location>
    </subcellularLocation>
</comment>
<keyword evidence="5 7" id="KW-0067">ATP-binding</keyword>
<keyword evidence="2 7" id="KW-0808">Transferase</keyword>
<comment type="subunit">
    <text evidence="7">Monomer.</text>
</comment>
<comment type="cofactor">
    <cofactor evidence="7">
        <name>Mg(2+)</name>
        <dbReference type="ChEBI" id="CHEBI:18420"/>
    </cofactor>
    <text evidence="7">Binds 1 Mg(2+) ion per subunit.</text>
</comment>
<dbReference type="RefSeq" id="WP_220728471.1">
    <property type="nucleotide sequence ID" value="NZ_BPLM01000011.1"/>
</dbReference>
<dbReference type="InterPro" id="IPR027417">
    <property type="entry name" value="P-loop_NTPase"/>
</dbReference>
<sequence>MQVILIGFMGSGKSSTSASLAKKMQCPVYDLDAVIEERIQMPIAKYFKQHGEAAFRKVECDTLAETMQLDGILSTGGGTPLSPSSFDLIKHTDCKTIYLDASNDTIENRIKKDKHNNRPLVEKLGFDGLMNLKLQRHPTYQALSDYTIKVDDLSVTEVVNKIIEIIKEK</sequence>
<dbReference type="Pfam" id="PF01202">
    <property type="entry name" value="SKI"/>
    <property type="match status" value="1"/>
</dbReference>
<comment type="catalytic activity">
    <reaction evidence="7">
        <text>shikimate + ATP = 3-phosphoshikimate + ADP + H(+)</text>
        <dbReference type="Rhea" id="RHEA:13121"/>
        <dbReference type="ChEBI" id="CHEBI:15378"/>
        <dbReference type="ChEBI" id="CHEBI:30616"/>
        <dbReference type="ChEBI" id="CHEBI:36208"/>
        <dbReference type="ChEBI" id="CHEBI:145989"/>
        <dbReference type="ChEBI" id="CHEBI:456216"/>
        <dbReference type="EC" id="2.7.1.71"/>
    </reaction>
</comment>
<dbReference type="EMBL" id="JAJIAO010000004">
    <property type="protein sequence ID" value="MCK8624823.1"/>
    <property type="molecule type" value="Genomic_DNA"/>
</dbReference>
<evidence type="ECO:0000256" key="1">
    <source>
        <dbReference type="ARBA" id="ARBA00022605"/>
    </source>
</evidence>
<dbReference type="CDD" id="cd00464">
    <property type="entry name" value="SK"/>
    <property type="match status" value="1"/>
</dbReference>
<protein>
    <recommendedName>
        <fullName evidence="7">Shikimate kinase</fullName>
        <shortName evidence="7">SK</shortName>
        <ecNumber evidence="7">2.7.1.71</ecNumber>
    </recommendedName>
</protein>
<dbReference type="PRINTS" id="PR01100">
    <property type="entry name" value="SHIKIMTKNASE"/>
</dbReference>
<dbReference type="HAMAP" id="MF_00109">
    <property type="entry name" value="Shikimate_kinase"/>
    <property type="match status" value="1"/>
</dbReference>
<dbReference type="SUPFAM" id="SSF52540">
    <property type="entry name" value="P-loop containing nucleoside triphosphate hydrolases"/>
    <property type="match status" value="1"/>
</dbReference>
<accession>A0ABT0I279</accession>
<evidence type="ECO:0000256" key="7">
    <source>
        <dbReference type="HAMAP-Rule" id="MF_00109"/>
    </source>
</evidence>
<organism evidence="8 9">
    <name type="scientific">Apilactobacillus xinyiensis</name>
    <dbReference type="NCBI Taxonomy" id="2841032"/>
    <lineage>
        <taxon>Bacteria</taxon>
        <taxon>Bacillati</taxon>
        <taxon>Bacillota</taxon>
        <taxon>Bacilli</taxon>
        <taxon>Lactobacillales</taxon>
        <taxon>Lactobacillaceae</taxon>
        <taxon>Apilactobacillus</taxon>
    </lineage>
</organism>
<feature type="binding site" evidence="7">
    <location>
        <position position="118"/>
    </location>
    <ligand>
        <name>ATP</name>
        <dbReference type="ChEBI" id="CHEBI:30616"/>
    </ligand>
</feature>
<keyword evidence="7" id="KW-0963">Cytoplasm</keyword>
<evidence type="ECO:0000313" key="9">
    <source>
        <dbReference type="Proteomes" id="UP001522905"/>
    </source>
</evidence>